<comment type="caution">
    <text evidence="2">The sequence shown here is derived from an EMBL/GenBank/DDBJ whole genome shotgun (WGS) entry which is preliminary data.</text>
</comment>
<dbReference type="AlphaFoldDB" id="A0A816HXA1"/>
<proteinExistence type="predicted"/>
<evidence type="ECO:0000256" key="1">
    <source>
        <dbReference type="SAM" id="MobiDB-lite"/>
    </source>
</evidence>
<keyword evidence="3" id="KW-1185">Reference proteome</keyword>
<reference evidence="2" key="1">
    <citation type="submission" date="2021-02" db="EMBL/GenBank/DDBJ databases">
        <authorList>
            <person name="Nowell W R."/>
        </authorList>
    </citation>
    <scope>NUCLEOTIDE SEQUENCE</scope>
</reference>
<gene>
    <name evidence="2" type="ORF">XAT740_LOCUS64024</name>
</gene>
<name>A0A816HXA1_ADIRI</name>
<dbReference type="EMBL" id="CAJNOR010021122">
    <property type="protein sequence ID" value="CAF1691066.1"/>
    <property type="molecule type" value="Genomic_DNA"/>
</dbReference>
<evidence type="ECO:0000313" key="2">
    <source>
        <dbReference type="EMBL" id="CAF1691066.1"/>
    </source>
</evidence>
<organism evidence="2 3">
    <name type="scientific">Adineta ricciae</name>
    <name type="common">Rotifer</name>
    <dbReference type="NCBI Taxonomy" id="249248"/>
    <lineage>
        <taxon>Eukaryota</taxon>
        <taxon>Metazoa</taxon>
        <taxon>Spiralia</taxon>
        <taxon>Gnathifera</taxon>
        <taxon>Rotifera</taxon>
        <taxon>Eurotatoria</taxon>
        <taxon>Bdelloidea</taxon>
        <taxon>Adinetida</taxon>
        <taxon>Adinetidae</taxon>
        <taxon>Adineta</taxon>
    </lineage>
</organism>
<accession>A0A816HXA1</accession>
<dbReference type="Proteomes" id="UP000663828">
    <property type="component" value="Unassembled WGS sequence"/>
</dbReference>
<sequence>MMPNTDLLSLTTVTQRSSLQLRNRKVAWPTVVSPGAALTADDGVSTDKGEKNVTVGVQAVTQ</sequence>
<evidence type="ECO:0000313" key="3">
    <source>
        <dbReference type="Proteomes" id="UP000663828"/>
    </source>
</evidence>
<protein>
    <submittedName>
        <fullName evidence="2">Uncharacterized protein</fullName>
    </submittedName>
</protein>
<feature type="region of interest" description="Disordered" evidence="1">
    <location>
        <begin position="42"/>
        <end position="62"/>
    </location>
</feature>
<feature type="non-terminal residue" evidence="2">
    <location>
        <position position="62"/>
    </location>
</feature>